<dbReference type="EMBL" id="CM002238">
    <property type="protein sequence ID" value="ESA43423.1"/>
    <property type="molecule type" value="Genomic_DNA"/>
</dbReference>
<reference evidence="1 2" key="1">
    <citation type="journal article" date="2003" name="Nature">
        <title>The genome sequence of the filamentous fungus Neurospora crassa.</title>
        <authorList>
            <person name="Galagan J.E."/>
            <person name="Calvo S.E."/>
            <person name="Borkovich K.A."/>
            <person name="Selker E.U."/>
            <person name="Read N.D."/>
            <person name="Jaffe D."/>
            <person name="FitzHugh W."/>
            <person name="Ma L.J."/>
            <person name="Smirnov S."/>
            <person name="Purcell S."/>
            <person name="Rehman B."/>
            <person name="Elkins T."/>
            <person name="Engels R."/>
            <person name="Wang S."/>
            <person name="Nielsen C.B."/>
            <person name="Butler J."/>
            <person name="Endrizzi M."/>
            <person name="Qui D."/>
            <person name="Ianakiev P."/>
            <person name="Bell-Pedersen D."/>
            <person name="Nelson M.A."/>
            <person name="Werner-Washburne M."/>
            <person name="Selitrennikoff C.P."/>
            <person name="Kinsey J.A."/>
            <person name="Braun E.L."/>
            <person name="Zelter A."/>
            <person name="Schulte U."/>
            <person name="Kothe G.O."/>
            <person name="Jedd G."/>
            <person name="Mewes W."/>
            <person name="Staben C."/>
            <person name="Marcotte E."/>
            <person name="Greenberg D."/>
            <person name="Roy A."/>
            <person name="Foley K."/>
            <person name="Naylor J."/>
            <person name="Stange-Thomann N."/>
            <person name="Barrett R."/>
            <person name="Gnerre S."/>
            <person name="Kamal M."/>
            <person name="Kamvysselis M."/>
            <person name="Mauceli E."/>
            <person name="Bielke C."/>
            <person name="Rudd S."/>
            <person name="Frishman D."/>
            <person name="Krystofova S."/>
            <person name="Rasmussen C."/>
            <person name="Metzenberg R.L."/>
            <person name="Perkins D.D."/>
            <person name="Kroken S."/>
            <person name="Cogoni C."/>
            <person name="Macino G."/>
            <person name="Catcheside D."/>
            <person name="Li W."/>
            <person name="Pratt R.J."/>
            <person name="Osmani S.A."/>
            <person name="DeSouza C.P."/>
            <person name="Glass L."/>
            <person name="Orbach M.J."/>
            <person name="Berglund J.A."/>
            <person name="Voelker R."/>
            <person name="Yarden O."/>
            <person name="Plamann M."/>
            <person name="Seiler S."/>
            <person name="Dunlap J."/>
            <person name="Radford A."/>
            <person name="Aramayo R."/>
            <person name="Natvig D.O."/>
            <person name="Alex L.A."/>
            <person name="Mannhaupt G."/>
            <person name="Ebbole D.J."/>
            <person name="Freitag M."/>
            <person name="Paulsen I."/>
            <person name="Sachs M.S."/>
            <person name="Lander E.S."/>
            <person name="Nusbaum C."/>
            <person name="Birren B."/>
        </authorList>
    </citation>
    <scope>NUCLEOTIDE SEQUENCE [LARGE SCALE GENOMIC DNA]</scope>
    <source>
        <strain evidence="2">ATCC 24698 / 74-OR23-1A / CBS 708.71 / DSM 1257 / FGSC 987</strain>
    </source>
</reference>
<evidence type="ECO:0000313" key="2">
    <source>
        <dbReference type="Proteomes" id="UP000001805"/>
    </source>
</evidence>
<gene>
    <name evidence="1" type="ORF">NCU16688</name>
</gene>
<name>U9WH59_NEUCR</name>
<dbReference type="KEGG" id="ncr:NCU16688"/>
<dbReference type="InParanoid" id="U9WH59"/>
<keyword evidence="2" id="KW-1185">Reference proteome</keyword>
<dbReference type="Proteomes" id="UP000001805">
    <property type="component" value="Chromosome 3, Linkage Group III"/>
</dbReference>
<dbReference type="VEuPathDB" id="FungiDB:NCU16688"/>
<proteinExistence type="predicted"/>
<organism evidence="1 2">
    <name type="scientific">Neurospora crassa (strain ATCC 24698 / 74-OR23-1A / CBS 708.71 / DSM 1257 / FGSC 987)</name>
    <dbReference type="NCBI Taxonomy" id="367110"/>
    <lineage>
        <taxon>Eukaryota</taxon>
        <taxon>Fungi</taxon>
        <taxon>Dikarya</taxon>
        <taxon>Ascomycota</taxon>
        <taxon>Pezizomycotina</taxon>
        <taxon>Sordariomycetes</taxon>
        <taxon>Sordariomycetidae</taxon>
        <taxon>Sordariales</taxon>
        <taxon>Sordariaceae</taxon>
        <taxon>Neurospora</taxon>
    </lineage>
</organism>
<protein>
    <submittedName>
        <fullName evidence="1">Uncharacterized protein</fullName>
    </submittedName>
</protein>
<dbReference type="GeneID" id="23569598"/>
<accession>U9WH59</accession>
<dbReference type="RefSeq" id="XP_011394060.1">
    <property type="nucleotide sequence ID" value="XM_011395758.1"/>
</dbReference>
<sequence>MDSCPGTLRCCTQLISLCASGRTRTVASSLTGPHQYHHLLPLVYLHGHNSSGTMNGVTTESQDGLAGLENTMPNACCLSGITLNAACAQCRVRTMYCI</sequence>
<evidence type="ECO:0000313" key="1">
    <source>
        <dbReference type="EMBL" id="ESA43423.1"/>
    </source>
</evidence>
<dbReference type="AlphaFoldDB" id="U9WH59"/>